<keyword evidence="1" id="KW-0067">ATP-binding</keyword>
<evidence type="ECO:0000313" key="4">
    <source>
        <dbReference type="EMBL" id="PAV18464.1"/>
    </source>
</evidence>
<dbReference type="Pfam" id="PF00069">
    <property type="entry name" value="Pkinase"/>
    <property type="match status" value="2"/>
</dbReference>
<dbReference type="PANTHER" id="PTHR44167:SF18">
    <property type="entry name" value="PROTEIN KINASE DOMAIN-CONTAINING PROTEIN"/>
    <property type="match status" value="1"/>
</dbReference>
<sequence>MGSLHTRPRFIGNFEVISKLGSGSFATVYKAKCVTPSSKWRDIRLGEYVAVKLINPGINKDVESAEILAASIVPINDGLMRIYGTDWDPNTGQLYTVCELLDGSDLFETCFKESDVRTIMKTAVYAVKALHERNIIHRDIKPDNFIRVDKNSLVAKLGDFGFIHQLKYGHPRHTAGTASFMAPEQMYSVAIDYGMKISAEKRGKIVKGSKKADVWSMGITAMELLTGRDAFPEKYDPNYYYKAVILRDFNTPISRLPIGDKGKEWFYGMLDEDPDKRFTIQEACNHPWIQGNSIQYFQRTMTQPMTAPHVSQAQPVYYRPAEQQIGVQQPPPPPRANRVPRAVSTFYKQATLPVRTNLPVAPDPPDPLRSRPPVASRRPPITRRPTSVDAPPPITRRPTFNEARPVKLKSRIGHASQFYDDIRGQEYSHAPVHDYGDAQLITNTIRNGKHRAPTQTITRTHTIRAPQDHREPVYEPRYDNRDRVDRKSNAGSGSFATVYKAKCVTPSTKWRDIRLGEYVAVKLINPGINKDVESAEILAASIVPINDGLMRIYGTDWDPNTGQLYTVCELLDGSDLYRARFKESDVRTIMKTAVYAVKALHENGILHRDIKPDNFIRVNNTSPIAKLGDFGLIHQLKYGHPRHVSGTYRYMAPEQMYEIAYDCGMTIPAEKRGKFVKGSKKADVWALGTINW</sequence>
<evidence type="ECO:0000256" key="1">
    <source>
        <dbReference type="PROSITE-ProRule" id="PRU10141"/>
    </source>
</evidence>
<reference evidence="4 5" key="1">
    <citation type="journal article" date="2017" name="Mol. Ecol.">
        <title>Comparative and population genomic landscape of Phellinus noxius: A hypervariable fungus causing root rot in trees.</title>
        <authorList>
            <person name="Chung C.L."/>
            <person name="Lee T.J."/>
            <person name="Akiba M."/>
            <person name="Lee H.H."/>
            <person name="Kuo T.H."/>
            <person name="Liu D."/>
            <person name="Ke H.M."/>
            <person name="Yokoi T."/>
            <person name="Roa M.B."/>
            <person name="Lu M.J."/>
            <person name="Chang Y.Y."/>
            <person name="Ann P.J."/>
            <person name="Tsai J.N."/>
            <person name="Chen C.Y."/>
            <person name="Tzean S.S."/>
            <person name="Ota Y."/>
            <person name="Hattori T."/>
            <person name="Sahashi N."/>
            <person name="Liou R.F."/>
            <person name="Kikuchi T."/>
            <person name="Tsai I.J."/>
        </authorList>
    </citation>
    <scope>NUCLEOTIDE SEQUENCE [LARGE SCALE GENOMIC DNA]</scope>
    <source>
        <strain evidence="4 5">FFPRI411160</strain>
    </source>
</reference>
<dbReference type="InParanoid" id="A0A286UG48"/>
<dbReference type="PROSITE" id="PS50011">
    <property type="entry name" value="PROTEIN_KINASE_DOM"/>
    <property type="match status" value="2"/>
</dbReference>
<dbReference type="SMART" id="SM00220">
    <property type="entry name" value="S_TKc"/>
    <property type="match status" value="2"/>
</dbReference>
<dbReference type="PANTHER" id="PTHR44167">
    <property type="entry name" value="OVARIAN-SPECIFIC SERINE/THREONINE-PROTEIN KINASE LOK-RELATED"/>
    <property type="match status" value="1"/>
</dbReference>
<keyword evidence="5" id="KW-1185">Reference proteome</keyword>
<dbReference type="Gene3D" id="1.10.510.10">
    <property type="entry name" value="Transferase(Phosphotransferase) domain 1"/>
    <property type="match status" value="2"/>
</dbReference>
<feature type="domain" description="Protein kinase" evidence="3">
    <location>
        <begin position="484"/>
        <end position="692"/>
    </location>
</feature>
<dbReference type="OrthoDB" id="3248549at2759"/>
<protein>
    <submittedName>
        <fullName evidence="4">Calcium calmodulin-dependent kinase type 1G</fullName>
    </submittedName>
</protein>
<evidence type="ECO:0000256" key="2">
    <source>
        <dbReference type="SAM" id="MobiDB-lite"/>
    </source>
</evidence>
<dbReference type="InterPro" id="IPR011009">
    <property type="entry name" value="Kinase-like_dom_sf"/>
</dbReference>
<dbReference type="GO" id="GO:0044773">
    <property type="term" value="P:mitotic DNA damage checkpoint signaling"/>
    <property type="evidence" value="ECO:0007669"/>
    <property type="project" value="TreeGrafter"/>
</dbReference>
<organism evidence="4 5">
    <name type="scientific">Pyrrhoderma noxium</name>
    <dbReference type="NCBI Taxonomy" id="2282107"/>
    <lineage>
        <taxon>Eukaryota</taxon>
        <taxon>Fungi</taxon>
        <taxon>Dikarya</taxon>
        <taxon>Basidiomycota</taxon>
        <taxon>Agaricomycotina</taxon>
        <taxon>Agaricomycetes</taxon>
        <taxon>Hymenochaetales</taxon>
        <taxon>Hymenochaetaceae</taxon>
        <taxon>Pyrrhoderma</taxon>
    </lineage>
</organism>
<dbReference type="SUPFAM" id="SSF56112">
    <property type="entry name" value="Protein kinase-like (PK-like)"/>
    <property type="match status" value="2"/>
</dbReference>
<accession>A0A286UG48</accession>
<feature type="region of interest" description="Disordered" evidence="2">
    <location>
        <begin position="356"/>
        <end position="399"/>
    </location>
</feature>
<dbReference type="PROSITE" id="PS00107">
    <property type="entry name" value="PROTEIN_KINASE_ATP"/>
    <property type="match status" value="1"/>
</dbReference>
<dbReference type="GO" id="GO:0005524">
    <property type="term" value="F:ATP binding"/>
    <property type="evidence" value="ECO:0007669"/>
    <property type="project" value="UniProtKB-UniRule"/>
</dbReference>
<dbReference type="AlphaFoldDB" id="A0A286UG48"/>
<keyword evidence="4" id="KW-0418">Kinase</keyword>
<dbReference type="STRING" id="2282107.A0A286UG48"/>
<dbReference type="EMBL" id="NBII01000005">
    <property type="protein sequence ID" value="PAV18464.1"/>
    <property type="molecule type" value="Genomic_DNA"/>
</dbReference>
<gene>
    <name evidence="4" type="ORF">PNOK_0530600</name>
</gene>
<dbReference type="Proteomes" id="UP000217199">
    <property type="component" value="Unassembled WGS sequence"/>
</dbReference>
<feature type="domain" description="Protein kinase" evidence="3">
    <location>
        <begin position="14"/>
        <end position="289"/>
    </location>
</feature>
<comment type="caution">
    <text evidence="4">The sequence shown here is derived from an EMBL/GenBank/DDBJ whole genome shotgun (WGS) entry which is preliminary data.</text>
</comment>
<keyword evidence="1" id="KW-0547">Nucleotide-binding</keyword>
<proteinExistence type="predicted"/>
<feature type="binding site" evidence="1">
    <location>
        <position position="52"/>
    </location>
    <ligand>
        <name>ATP</name>
        <dbReference type="ChEBI" id="CHEBI:30616"/>
    </ligand>
</feature>
<evidence type="ECO:0000259" key="3">
    <source>
        <dbReference type="PROSITE" id="PS50011"/>
    </source>
</evidence>
<dbReference type="InterPro" id="IPR000719">
    <property type="entry name" value="Prot_kinase_dom"/>
</dbReference>
<dbReference type="GO" id="GO:0004674">
    <property type="term" value="F:protein serine/threonine kinase activity"/>
    <property type="evidence" value="ECO:0007669"/>
    <property type="project" value="TreeGrafter"/>
</dbReference>
<feature type="compositionally biased region" description="Low complexity" evidence="2">
    <location>
        <begin position="371"/>
        <end position="385"/>
    </location>
</feature>
<dbReference type="InterPro" id="IPR017441">
    <property type="entry name" value="Protein_kinase_ATP_BS"/>
</dbReference>
<dbReference type="GO" id="GO:0005634">
    <property type="term" value="C:nucleus"/>
    <property type="evidence" value="ECO:0007669"/>
    <property type="project" value="TreeGrafter"/>
</dbReference>
<evidence type="ECO:0000313" key="5">
    <source>
        <dbReference type="Proteomes" id="UP000217199"/>
    </source>
</evidence>
<keyword evidence="4" id="KW-0808">Transferase</keyword>
<name>A0A286UG48_9AGAM</name>